<evidence type="ECO:0000313" key="3">
    <source>
        <dbReference type="EMBL" id="UWZ82458.1"/>
    </source>
</evidence>
<keyword evidence="4" id="KW-1185">Reference proteome</keyword>
<dbReference type="AlphaFoldDB" id="A0A9J7BL16"/>
<dbReference type="Proteomes" id="UP001059380">
    <property type="component" value="Chromosome"/>
</dbReference>
<dbReference type="InterPro" id="IPR002645">
    <property type="entry name" value="STAS_dom"/>
</dbReference>
<feature type="region of interest" description="Disordered" evidence="1">
    <location>
        <begin position="1"/>
        <end position="21"/>
    </location>
</feature>
<dbReference type="EMBL" id="CP093313">
    <property type="protein sequence ID" value="UWZ82458.1"/>
    <property type="molecule type" value="Genomic_DNA"/>
</dbReference>
<feature type="domain" description="STAS" evidence="2">
    <location>
        <begin position="32"/>
        <end position="119"/>
    </location>
</feature>
<evidence type="ECO:0000259" key="2">
    <source>
        <dbReference type="PROSITE" id="PS50801"/>
    </source>
</evidence>
<sequence length="119" mass="13110">MPDEVEVETCAKPPEARSEEPLVLSRSGDACLIRLTGTIDIGMAAELKSMLMAGFENARSIRILFERVSDLDVTALALLWAARRKAEQKNVKFGFSGEIPKALRDAVEDLGMEGLRLFD</sequence>
<accession>A0A9J7BL16</accession>
<organism evidence="3 4">
    <name type="scientific">Occallatibacter riparius</name>
    <dbReference type="NCBI Taxonomy" id="1002689"/>
    <lineage>
        <taxon>Bacteria</taxon>
        <taxon>Pseudomonadati</taxon>
        <taxon>Acidobacteriota</taxon>
        <taxon>Terriglobia</taxon>
        <taxon>Terriglobales</taxon>
        <taxon>Acidobacteriaceae</taxon>
        <taxon>Occallatibacter</taxon>
    </lineage>
</organism>
<dbReference type="Pfam" id="PF13466">
    <property type="entry name" value="STAS_2"/>
    <property type="match status" value="1"/>
</dbReference>
<dbReference type="PROSITE" id="PS50801">
    <property type="entry name" value="STAS"/>
    <property type="match status" value="1"/>
</dbReference>
<dbReference type="InterPro" id="IPR036513">
    <property type="entry name" value="STAS_dom_sf"/>
</dbReference>
<evidence type="ECO:0000256" key="1">
    <source>
        <dbReference type="SAM" id="MobiDB-lite"/>
    </source>
</evidence>
<gene>
    <name evidence="3" type="ORF">MOP44_17995</name>
</gene>
<dbReference type="KEGG" id="orp:MOP44_17995"/>
<reference evidence="3" key="1">
    <citation type="submission" date="2021-04" db="EMBL/GenBank/DDBJ databases">
        <title>Phylogenetic analysis of Acidobacteriaceae.</title>
        <authorList>
            <person name="Qiu L."/>
            <person name="Zhang Q."/>
        </authorList>
    </citation>
    <scope>NUCLEOTIDE SEQUENCE</scope>
    <source>
        <strain evidence="3">DSM 25168</strain>
    </source>
</reference>
<dbReference type="Gene3D" id="3.30.750.24">
    <property type="entry name" value="STAS domain"/>
    <property type="match status" value="1"/>
</dbReference>
<evidence type="ECO:0000313" key="4">
    <source>
        <dbReference type="Proteomes" id="UP001059380"/>
    </source>
</evidence>
<dbReference type="SUPFAM" id="SSF52091">
    <property type="entry name" value="SpoIIaa-like"/>
    <property type="match status" value="1"/>
</dbReference>
<dbReference type="InterPro" id="IPR058548">
    <property type="entry name" value="MlaB-like_STAS"/>
</dbReference>
<name>A0A9J7BL16_9BACT</name>
<dbReference type="RefSeq" id="WP_260791642.1">
    <property type="nucleotide sequence ID" value="NZ_CP093313.1"/>
</dbReference>
<proteinExistence type="predicted"/>
<protein>
    <submittedName>
        <fullName evidence="3">STAS domain-containing protein</fullName>
    </submittedName>
</protein>